<feature type="region of interest" description="Disordered" evidence="2">
    <location>
        <begin position="291"/>
        <end position="374"/>
    </location>
</feature>
<feature type="compositionally biased region" description="Acidic residues" evidence="2">
    <location>
        <begin position="310"/>
        <end position="350"/>
    </location>
</feature>
<dbReference type="EMBL" id="HBIP01003616">
    <property type="protein sequence ID" value="CAE0486588.1"/>
    <property type="molecule type" value="Transcribed_RNA"/>
</dbReference>
<evidence type="ECO:0000256" key="1">
    <source>
        <dbReference type="ARBA" id="ARBA00022737"/>
    </source>
</evidence>
<dbReference type="PANTHER" id="PTHR43215">
    <property type="entry name" value="RADIAL SPOKE HEAD 1 HOMOLOG"/>
    <property type="match status" value="1"/>
</dbReference>
<feature type="compositionally biased region" description="Acidic residues" evidence="2">
    <location>
        <begin position="754"/>
        <end position="764"/>
    </location>
</feature>
<dbReference type="Gene3D" id="2.20.110.10">
    <property type="entry name" value="Histone H3 K4-specific methyltransferase SET7/9 N-terminal domain"/>
    <property type="match status" value="2"/>
</dbReference>
<protein>
    <submittedName>
        <fullName evidence="3">Uncharacterized protein</fullName>
    </submittedName>
</protein>
<evidence type="ECO:0000313" key="3">
    <source>
        <dbReference type="EMBL" id="CAE0486588.1"/>
    </source>
</evidence>
<dbReference type="GO" id="GO:0016020">
    <property type="term" value="C:membrane"/>
    <property type="evidence" value="ECO:0007669"/>
    <property type="project" value="UniProtKB-ARBA"/>
</dbReference>
<dbReference type="PANTHER" id="PTHR43215:SF14">
    <property type="entry name" value="RADIAL SPOKE HEAD 1 HOMOLOG"/>
    <property type="match status" value="1"/>
</dbReference>
<organism evidence="3">
    <name type="scientific">Dunaliella tertiolecta</name>
    <name type="common">Green alga</name>
    <dbReference type="NCBI Taxonomy" id="3047"/>
    <lineage>
        <taxon>Eukaryota</taxon>
        <taxon>Viridiplantae</taxon>
        <taxon>Chlorophyta</taxon>
        <taxon>core chlorophytes</taxon>
        <taxon>Chlorophyceae</taxon>
        <taxon>CS clade</taxon>
        <taxon>Chlamydomonadales</taxon>
        <taxon>Dunaliellaceae</taxon>
        <taxon>Dunaliella</taxon>
    </lineage>
</organism>
<dbReference type="SUPFAM" id="SSF82185">
    <property type="entry name" value="Histone H3 K4-specific methyltransferase SET7/9 N-terminal domain"/>
    <property type="match status" value="1"/>
</dbReference>
<evidence type="ECO:0000256" key="2">
    <source>
        <dbReference type="SAM" id="MobiDB-lite"/>
    </source>
</evidence>
<proteinExistence type="predicted"/>
<dbReference type="AlphaFoldDB" id="A0A7S3VIJ0"/>
<name>A0A7S3VIJ0_DUNTE</name>
<dbReference type="Pfam" id="PF02493">
    <property type="entry name" value="MORN"/>
    <property type="match status" value="5"/>
</dbReference>
<sequence>MATETPVVLPFRGNQFSFSLTCKEKPQDTPLADLAAVIFGRDGQVLDVVHPNKLSALMGAVCSGRDSSIWPENCQSVPGDDVIHVFPKKMDPAAEAIALVVSAPQCPGKVLDLGSAPLLDFVVTFSEPGDPGTQSRINRDLKACTRRLLEDGKGGSMVACVAYLDQPGWTVRFDLAGSPHPSWSMMVPEMKAAILRVKTEAGVALDACQAIEGQPQDETTILGFSRVYEDRSLDEAASVRLPEPTQVSKLRLDVAWKFWNPKKEPEEEMEGVNVEFAIKFFDGNGEEILSAGTGEREVDGVVVGRPDPSEAGDEEEKEEEEKEEEEDEEGEGEEEDVLDENGEPVLNEDGEPVKKPKKEKPPPPPEPAEDPYEFKQRDVAFITLKDLPKEVRSFIVLITNYEEAGFKPIKHAGIKLWDISKGEEQARPLMDYGHISKFEMEEKVTQVALLKVYKEYDDSAWNLWREAARDKGVRTLEEWVHGDPNAIKDALKAALAKHKAYKAKLAEREQAEEEEDEEHPPPELRTYKWRYSVPALVMGGGSLDEAEHDIKNNLLNYDGPLKANEARNYDCARVQFSGEVQDTFFGTYAGDLKCGPGIYCFATSAFYAGDFKGGKREGRGIHLMPDGGIYEGELANDRFHGQGQYRYPDGSVYTGSWAVGKKDGPGMYWDIAKGCMRGNWSKGVLKGHAVYDQPAMHYEGEFVRGVPAGPCQFTIALNRTLDMPKFAASHILDNKPVLKAPAEYSIPPGSGAEPELDEEGQPIEDSDKPPLPTLATGYEGLGFKSSGLPEAVDEIVFPPPEATPVPIPGVPQFKIPPPGVPTFQVPGGIIPAPAPAPAPAAEAPPTQA</sequence>
<dbReference type="SMART" id="SM00698">
    <property type="entry name" value="MORN"/>
    <property type="match status" value="5"/>
</dbReference>
<dbReference type="Gene3D" id="2.60.60.30">
    <property type="entry name" value="sav2460 like domains"/>
    <property type="match status" value="1"/>
</dbReference>
<keyword evidence="1" id="KW-0677">Repeat</keyword>
<gene>
    <name evidence="3" type="ORF">DTER00134_LOCUS1627</name>
</gene>
<accession>A0A7S3VIJ0</accession>
<dbReference type="InterPro" id="IPR003409">
    <property type="entry name" value="MORN"/>
</dbReference>
<feature type="compositionally biased region" description="Low complexity" evidence="2">
    <location>
        <begin position="839"/>
        <end position="848"/>
    </location>
</feature>
<reference evidence="3" key="1">
    <citation type="submission" date="2021-01" db="EMBL/GenBank/DDBJ databases">
        <authorList>
            <person name="Corre E."/>
            <person name="Pelletier E."/>
            <person name="Niang G."/>
            <person name="Scheremetjew M."/>
            <person name="Finn R."/>
            <person name="Kale V."/>
            <person name="Holt S."/>
            <person name="Cochrane G."/>
            <person name="Meng A."/>
            <person name="Brown T."/>
            <person name="Cohen L."/>
        </authorList>
    </citation>
    <scope>NUCLEOTIDE SEQUENCE</scope>
    <source>
        <strain evidence="3">CCMP1320</strain>
    </source>
</reference>
<feature type="region of interest" description="Disordered" evidence="2">
    <location>
        <begin position="743"/>
        <end position="769"/>
    </location>
</feature>
<feature type="region of interest" description="Disordered" evidence="2">
    <location>
        <begin position="818"/>
        <end position="848"/>
    </location>
</feature>